<dbReference type="Gene3D" id="1.10.150.240">
    <property type="entry name" value="Putative phosphatase, domain 2"/>
    <property type="match status" value="1"/>
</dbReference>
<dbReference type="Pfam" id="PF13419">
    <property type="entry name" value="HAD_2"/>
    <property type="match status" value="1"/>
</dbReference>
<dbReference type="InterPro" id="IPR041492">
    <property type="entry name" value="HAD_2"/>
</dbReference>
<reference evidence="1" key="1">
    <citation type="submission" date="2020-05" db="EMBL/GenBank/DDBJ databases">
        <authorList>
            <person name="Chiriac C."/>
            <person name="Salcher M."/>
            <person name="Ghai R."/>
            <person name="Kavagutti S V."/>
        </authorList>
    </citation>
    <scope>NUCLEOTIDE SEQUENCE</scope>
</reference>
<organism evidence="1">
    <name type="scientific">freshwater metagenome</name>
    <dbReference type="NCBI Taxonomy" id="449393"/>
    <lineage>
        <taxon>unclassified sequences</taxon>
        <taxon>metagenomes</taxon>
        <taxon>ecological metagenomes</taxon>
    </lineage>
</organism>
<dbReference type="EMBL" id="CAFBNA010000066">
    <property type="protein sequence ID" value="CAB4935805.1"/>
    <property type="molecule type" value="Genomic_DNA"/>
</dbReference>
<dbReference type="InterPro" id="IPR036412">
    <property type="entry name" value="HAD-like_sf"/>
</dbReference>
<dbReference type="PANTHER" id="PTHR43434">
    <property type="entry name" value="PHOSPHOGLYCOLATE PHOSPHATASE"/>
    <property type="match status" value="1"/>
</dbReference>
<dbReference type="PANTHER" id="PTHR43434:SF20">
    <property type="entry name" value="5'-NUCLEOTIDASE"/>
    <property type="match status" value="1"/>
</dbReference>
<protein>
    <submittedName>
        <fullName evidence="1">Unannotated protein</fullName>
    </submittedName>
</protein>
<dbReference type="InterPro" id="IPR050155">
    <property type="entry name" value="HAD-like_hydrolase_sf"/>
</dbReference>
<gene>
    <name evidence="1" type="ORF">UFOPK3708_01127</name>
</gene>
<name>A0A6J7IY25_9ZZZZ</name>
<sequence length="224" mass="23771">MLGQNERMGITTVLFDLDGTLIDSSPGIRRCVDESLVHHGFPAITDEQFSSFIGPPLTTGFGFATSDETLIESLITVYREHYGAGGMYEYAVYDGIPELLTRLNDAGFRLAIATSKRTAFAQPVVEHAGLVSHFELVVGSERDGAGAEKPVVMGSVFEQLAIAEPHLVVMIGDREHDGHGAAALGAHFVGVSWGFGSHEELLAAGASGIADHPSEIEAFVASIS</sequence>
<dbReference type="InterPro" id="IPR023198">
    <property type="entry name" value="PGP-like_dom2"/>
</dbReference>
<dbReference type="SUPFAM" id="SSF56784">
    <property type="entry name" value="HAD-like"/>
    <property type="match status" value="1"/>
</dbReference>
<dbReference type="AlphaFoldDB" id="A0A6J7IY25"/>
<dbReference type="InterPro" id="IPR023214">
    <property type="entry name" value="HAD_sf"/>
</dbReference>
<dbReference type="GO" id="GO:0004713">
    <property type="term" value="F:protein tyrosine kinase activity"/>
    <property type="evidence" value="ECO:0007669"/>
    <property type="project" value="TreeGrafter"/>
</dbReference>
<dbReference type="Gene3D" id="3.40.50.1000">
    <property type="entry name" value="HAD superfamily/HAD-like"/>
    <property type="match status" value="1"/>
</dbReference>
<proteinExistence type="predicted"/>
<evidence type="ECO:0000313" key="1">
    <source>
        <dbReference type="EMBL" id="CAB4935805.1"/>
    </source>
</evidence>
<accession>A0A6J7IY25</accession>
<dbReference type="GO" id="GO:0005829">
    <property type="term" value="C:cytosol"/>
    <property type="evidence" value="ECO:0007669"/>
    <property type="project" value="TreeGrafter"/>
</dbReference>